<feature type="compositionally biased region" description="Low complexity" evidence="1">
    <location>
        <begin position="293"/>
        <end position="303"/>
    </location>
</feature>
<protein>
    <recommendedName>
        <fullName evidence="4">Suppressor protein SRP40</fullName>
    </recommendedName>
</protein>
<feature type="compositionally biased region" description="Polar residues" evidence="1">
    <location>
        <begin position="439"/>
        <end position="450"/>
    </location>
</feature>
<dbReference type="Proteomes" id="UP000184356">
    <property type="component" value="Unassembled WGS sequence"/>
</dbReference>
<dbReference type="AlphaFoldDB" id="A0A1L9TUU6"/>
<feature type="compositionally biased region" description="Basic and acidic residues" evidence="1">
    <location>
        <begin position="164"/>
        <end position="173"/>
    </location>
</feature>
<feature type="region of interest" description="Disordered" evidence="1">
    <location>
        <begin position="129"/>
        <end position="523"/>
    </location>
</feature>
<feature type="compositionally biased region" description="Basic and acidic residues" evidence="1">
    <location>
        <begin position="380"/>
        <end position="392"/>
    </location>
</feature>
<feature type="compositionally biased region" description="Basic and acidic residues" evidence="1">
    <location>
        <begin position="137"/>
        <end position="157"/>
    </location>
</feature>
<evidence type="ECO:0000313" key="3">
    <source>
        <dbReference type="Proteomes" id="UP000184356"/>
    </source>
</evidence>
<name>A0A1L9TUU6_9EURO</name>
<organism evidence="2 3">
    <name type="scientific">Aspergillus sydowii CBS 593.65</name>
    <dbReference type="NCBI Taxonomy" id="1036612"/>
    <lineage>
        <taxon>Eukaryota</taxon>
        <taxon>Fungi</taxon>
        <taxon>Dikarya</taxon>
        <taxon>Ascomycota</taxon>
        <taxon>Pezizomycotina</taxon>
        <taxon>Eurotiomycetes</taxon>
        <taxon>Eurotiomycetidae</taxon>
        <taxon>Eurotiales</taxon>
        <taxon>Aspergillaceae</taxon>
        <taxon>Aspergillus</taxon>
        <taxon>Aspergillus subgen. Nidulantes</taxon>
    </lineage>
</organism>
<feature type="compositionally biased region" description="Acidic residues" evidence="1">
    <location>
        <begin position="341"/>
        <end position="351"/>
    </location>
</feature>
<feature type="compositionally biased region" description="Basic and acidic residues" evidence="1">
    <location>
        <begin position="423"/>
        <end position="432"/>
    </location>
</feature>
<evidence type="ECO:0008006" key="4">
    <source>
        <dbReference type="Google" id="ProtNLM"/>
    </source>
</evidence>
<evidence type="ECO:0000256" key="1">
    <source>
        <dbReference type="SAM" id="MobiDB-lite"/>
    </source>
</evidence>
<keyword evidence="3" id="KW-1185">Reference proteome</keyword>
<sequence>MTSQSQATIRLHIAPLNPELLPLVLPPSVRSLATDVSFHNIPTFPENNYGYVTLPEMEADKVKKKLNGSILKGRKFKVESARPQKRKSAGKEEENTVSNDKSSSDKKLKKRKAEATVLEGYELPSDRKVKRGWTESSNDKTERRKKEKRSKDKEKRSKAQLKSKYTEKEECLFRTKIPPNKSGSTDEKSKKHTKKSKAPPNTVVHEFSQTTTHPTFLRSNDGGSTLTSAFEDGKGWVDESGAVREPASERVRKDQYRPGQVIGHKEKPKHTNTKPNHNGIEPKQTELAESEDWTSSSGSSSELDMTDSEDDASVSSSSSKNSEESSMESPPTQLHKLSEPDGSEEEQESGAEPETSFEEKFTSANIHQQPTGEVHPLEALFKKPADQKKPESEPPAQFSFFGQEDADSEEESPGNIVPLTPFTKRDLQDRGTRSAAPTPDTSKVTRTINWNPPKDSDNIGEEYLATDSPVPKSAASSQKDSDFAKWFWENRGDNNRAWKKRRRDAAKEHRQRENRRKGMKGKS</sequence>
<feature type="compositionally biased region" description="Polar residues" evidence="1">
    <location>
        <begin position="362"/>
        <end position="371"/>
    </location>
</feature>
<dbReference type="EMBL" id="KV878583">
    <property type="protein sequence ID" value="OJJ63207.1"/>
    <property type="molecule type" value="Genomic_DNA"/>
</dbReference>
<dbReference type="STRING" id="1036612.A0A1L9TUU6"/>
<feature type="region of interest" description="Disordered" evidence="1">
    <location>
        <begin position="75"/>
        <end position="114"/>
    </location>
</feature>
<gene>
    <name evidence="2" type="ORF">ASPSYDRAFT_41969</name>
</gene>
<dbReference type="RefSeq" id="XP_040707013.1">
    <property type="nucleotide sequence ID" value="XM_040846374.1"/>
</dbReference>
<feature type="compositionally biased region" description="Basic residues" evidence="1">
    <location>
        <begin position="512"/>
        <end position="523"/>
    </location>
</feature>
<dbReference type="VEuPathDB" id="FungiDB:ASPSYDRAFT_41969"/>
<dbReference type="OrthoDB" id="3595585at2759"/>
<dbReference type="GeneID" id="63762447"/>
<evidence type="ECO:0000313" key="2">
    <source>
        <dbReference type="EMBL" id="OJJ63207.1"/>
    </source>
</evidence>
<proteinExistence type="predicted"/>
<reference evidence="3" key="1">
    <citation type="journal article" date="2017" name="Genome Biol.">
        <title>Comparative genomics reveals high biological diversity and specific adaptations in the industrially and medically important fungal genus Aspergillus.</title>
        <authorList>
            <person name="de Vries R.P."/>
            <person name="Riley R."/>
            <person name="Wiebenga A."/>
            <person name="Aguilar-Osorio G."/>
            <person name="Amillis S."/>
            <person name="Uchima C.A."/>
            <person name="Anderluh G."/>
            <person name="Asadollahi M."/>
            <person name="Askin M."/>
            <person name="Barry K."/>
            <person name="Battaglia E."/>
            <person name="Bayram O."/>
            <person name="Benocci T."/>
            <person name="Braus-Stromeyer S.A."/>
            <person name="Caldana C."/>
            <person name="Canovas D."/>
            <person name="Cerqueira G.C."/>
            <person name="Chen F."/>
            <person name="Chen W."/>
            <person name="Choi C."/>
            <person name="Clum A."/>
            <person name="Dos Santos R.A."/>
            <person name="Damasio A.R."/>
            <person name="Diallinas G."/>
            <person name="Emri T."/>
            <person name="Fekete E."/>
            <person name="Flipphi M."/>
            <person name="Freyberg S."/>
            <person name="Gallo A."/>
            <person name="Gournas C."/>
            <person name="Habgood R."/>
            <person name="Hainaut M."/>
            <person name="Harispe M.L."/>
            <person name="Henrissat B."/>
            <person name="Hilden K.S."/>
            <person name="Hope R."/>
            <person name="Hossain A."/>
            <person name="Karabika E."/>
            <person name="Karaffa L."/>
            <person name="Karanyi Z."/>
            <person name="Krasevec N."/>
            <person name="Kuo A."/>
            <person name="Kusch H."/>
            <person name="LaButti K."/>
            <person name="Lagendijk E.L."/>
            <person name="Lapidus A."/>
            <person name="Levasseur A."/>
            <person name="Lindquist E."/>
            <person name="Lipzen A."/>
            <person name="Logrieco A.F."/>
            <person name="MacCabe A."/>
            <person name="Maekelae M.R."/>
            <person name="Malavazi I."/>
            <person name="Melin P."/>
            <person name="Meyer V."/>
            <person name="Mielnichuk N."/>
            <person name="Miskei M."/>
            <person name="Molnar A.P."/>
            <person name="Mule G."/>
            <person name="Ngan C.Y."/>
            <person name="Orejas M."/>
            <person name="Orosz E."/>
            <person name="Ouedraogo J.P."/>
            <person name="Overkamp K.M."/>
            <person name="Park H.-S."/>
            <person name="Perrone G."/>
            <person name="Piumi F."/>
            <person name="Punt P.J."/>
            <person name="Ram A.F."/>
            <person name="Ramon A."/>
            <person name="Rauscher S."/>
            <person name="Record E."/>
            <person name="Riano-Pachon D.M."/>
            <person name="Robert V."/>
            <person name="Roehrig J."/>
            <person name="Ruller R."/>
            <person name="Salamov A."/>
            <person name="Salih N.S."/>
            <person name="Samson R.A."/>
            <person name="Sandor E."/>
            <person name="Sanguinetti M."/>
            <person name="Schuetze T."/>
            <person name="Sepcic K."/>
            <person name="Shelest E."/>
            <person name="Sherlock G."/>
            <person name="Sophianopoulou V."/>
            <person name="Squina F.M."/>
            <person name="Sun H."/>
            <person name="Susca A."/>
            <person name="Todd R.B."/>
            <person name="Tsang A."/>
            <person name="Unkles S.E."/>
            <person name="van de Wiele N."/>
            <person name="van Rossen-Uffink D."/>
            <person name="Oliveira J.V."/>
            <person name="Vesth T.C."/>
            <person name="Visser J."/>
            <person name="Yu J.-H."/>
            <person name="Zhou M."/>
            <person name="Andersen M.R."/>
            <person name="Archer D.B."/>
            <person name="Baker S.E."/>
            <person name="Benoit I."/>
            <person name="Brakhage A.A."/>
            <person name="Braus G.H."/>
            <person name="Fischer R."/>
            <person name="Frisvad J.C."/>
            <person name="Goldman G.H."/>
            <person name="Houbraken J."/>
            <person name="Oakley B."/>
            <person name="Pocsi I."/>
            <person name="Scazzocchio C."/>
            <person name="Seiboth B."/>
            <person name="vanKuyk P.A."/>
            <person name="Wortman J."/>
            <person name="Dyer P.S."/>
            <person name="Grigoriev I.V."/>
        </authorList>
    </citation>
    <scope>NUCLEOTIDE SEQUENCE [LARGE SCALE GENOMIC DNA]</scope>
    <source>
        <strain evidence="3">CBS 593.65</strain>
    </source>
</reference>
<feature type="compositionally biased region" description="Basic and acidic residues" evidence="1">
    <location>
        <begin position="479"/>
        <end position="496"/>
    </location>
</feature>
<accession>A0A1L9TUU6</accession>
<feature type="compositionally biased region" description="Polar residues" evidence="1">
    <location>
        <begin position="207"/>
        <end position="228"/>
    </location>
</feature>
<feature type="compositionally biased region" description="Basic and acidic residues" evidence="1">
    <location>
        <begin position="246"/>
        <end position="256"/>
    </location>
</feature>